<dbReference type="Pfam" id="PF07963">
    <property type="entry name" value="N_methyl"/>
    <property type="match status" value="1"/>
</dbReference>
<evidence type="ECO:0000256" key="6">
    <source>
        <dbReference type="SAM" id="Phobius"/>
    </source>
</evidence>
<evidence type="ECO:0000256" key="2">
    <source>
        <dbReference type="ARBA" id="ARBA00022481"/>
    </source>
</evidence>
<keyword evidence="3 6" id="KW-0812">Transmembrane</keyword>
<dbReference type="NCBIfam" id="TIGR02532">
    <property type="entry name" value="IV_pilin_GFxxxE"/>
    <property type="match status" value="1"/>
</dbReference>
<reference evidence="7 8" key="1">
    <citation type="journal article" date="2016" name="Nat. Commun.">
        <title>Thousands of microbial genomes shed light on interconnected biogeochemical processes in an aquifer system.</title>
        <authorList>
            <person name="Anantharaman K."/>
            <person name="Brown C.T."/>
            <person name="Hug L.A."/>
            <person name="Sharon I."/>
            <person name="Castelle C.J."/>
            <person name="Probst A.J."/>
            <person name="Thomas B.C."/>
            <person name="Singh A."/>
            <person name="Wilkins M.J."/>
            <person name="Karaoz U."/>
            <person name="Brodie E.L."/>
            <person name="Williams K.H."/>
            <person name="Hubbard S.S."/>
            <person name="Banfield J.F."/>
        </authorList>
    </citation>
    <scope>NUCLEOTIDE SEQUENCE [LARGE SCALE GENOMIC DNA]</scope>
</reference>
<dbReference type="PANTHER" id="PTHR30093">
    <property type="entry name" value="GENERAL SECRETION PATHWAY PROTEIN G"/>
    <property type="match status" value="1"/>
</dbReference>
<dbReference type="SUPFAM" id="SSF54523">
    <property type="entry name" value="Pili subunits"/>
    <property type="match status" value="1"/>
</dbReference>
<keyword evidence="2" id="KW-0488">Methylation</keyword>
<dbReference type="GO" id="GO:0015628">
    <property type="term" value="P:protein secretion by the type II secretion system"/>
    <property type="evidence" value="ECO:0007669"/>
    <property type="project" value="InterPro"/>
</dbReference>
<gene>
    <name evidence="7" type="ORF">A3A10_02290</name>
</gene>
<evidence type="ECO:0000256" key="4">
    <source>
        <dbReference type="ARBA" id="ARBA00022989"/>
    </source>
</evidence>
<accession>A0A1G2LVG9</accession>
<comment type="subcellular location">
    <subcellularLocation>
        <location evidence="1">Membrane</location>
        <topology evidence="1">Single-pass membrane protein</topology>
    </subcellularLocation>
</comment>
<dbReference type="GO" id="GO:0015627">
    <property type="term" value="C:type II protein secretion system complex"/>
    <property type="evidence" value="ECO:0007669"/>
    <property type="project" value="InterPro"/>
</dbReference>
<dbReference type="PRINTS" id="PR00813">
    <property type="entry name" value="BCTERIALGSPG"/>
</dbReference>
<dbReference type="PANTHER" id="PTHR30093:SF44">
    <property type="entry name" value="TYPE II SECRETION SYSTEM CORE PROTEIN G"/>
    <property type="match status" value="1"/>
</dbReference>
<evidence type="ECO:0000313" key="8">
    <source>
        <dbReference type="Proteomes" id="UP000178116"/>
    </source>
</evidence>
<evidence type="ECO:0008006" key="9">
    <source>
        <dbReference type="Google" id="ProtNLM"/>
    </source>
</evidence>
<evidence type="ECO:0000256" key="3">
    <source>
        <dbReference type="ARBA" id="ARBA00022692"/>
    </source>
</evidence>
<dbReference type="Gene3D" id="3.30.700.10">
    <property type="entry name" value="Glycoprotein, Type 4 Pilin"/>
    <property type="match status" value="1"/>
</dbReference>
<protein>
    <recommendedName>
        <fullName evidence="9">Type II secretion system protein GspG C-terminal domain-containing protein</fullName>
    </recommendedName>
</protein>
<sequence>MIIAKKNKSNGFTILEMLVVLAIAGMILSAALISITNVRMKSRDSRREADVKQLQNALSLYANNMGFYPICSGEVIVGGSGDSCVGPVLVAEGFLQGGSPQIDPLSGTSGTCGVVDNYVYCYQSGGSFYTIRYALESNGIPGKTAGWQSVGP</sequence>
<evidence type="ECO:0000313" key="7">
    <source>
        <dbReference type="EMBL" id="OHA15484.1"/>
    </source>
</evidence>
<evidence type="ECO:0000256" key="5">
    <source>
        <dbReference type="ARBA" id="ARBA00023136"/>
    </source>
</evidence>
<dbReference type="Proteomes" id="UP000178116">
    <property type="component" value="Unassembled WGS sequence"/>
</dbReference>
<dbReference type="EMBL" id="MHRA01000020">
    <property type="protein sequence ID" value="OHA15484.1"/>
    <property type="molecule type" value="Genomic_DNA"/>
</dbReference>
<comment type="caution">
    <text evidence="7">The sequence shown here is derived from an EMBL/GenBank/DDBJ whole genome shotgun (WGS) entry which is preliminary data.</text>
</comment>
<proteinExistence type="predicted"/>
<organism evidence="7 8">
    <name type="scientific">Candidatus Tagabacteria bacterium RIFCSPLOWO2_01_FULL_42_9</name>
    <dbReference type="NCBI Taxonomy" id="1802296"/>
    <lineage>
        <taxon>Bacteria</taxon>
        <taxon>Candidatus Tagaibacteriota</taxon>
    </lineage>
</organism>
<feature type="transmembrane region" description="Helical" evidence="6">
    <location>
        <begin position="12"/>
        <end position="38"/>
    </location>
</feature>
<dbReference type="InterPro" id="IPR000983">
    <property type="entry name" value="Bac_GSPG_pilin"/>
</dbReference>
<dbReference type="AlphaFoldDB" id="A0A1G2LVG9"/>
<keyword evidence="4 6" id="KW-1133">Transmembrane helix</keyword>
<dbReference type="InterPro" id="IPR045584">
    <property type="entry name" value="Pilin-like"/>
</dbReference>
<dbReference type="GO" id="GO:0016020">
    <property type="term" value="C:membrane"/>
    <property type="evidence" value="ECO:0007669"/>
    <property type="project" value="UniProtKB-SubCell"/>
</dbReference>
<evidence type="ECO:0000256" key="1">
    <source>
        <dbReference type="ARBA" id="ARBA00004167"/>
    </source>
</evidence>
<dbReference type="InterPro" id="IPR012902">
    <property type="entry name" value="N_methyl_site"/>
</dbReference>
<name>A0A1G2LVG9_9BACT</name>
<keyword evidence="5 6" id="KW-0472">Membrane</keyword>